<organism evidence="1 2">
    <name type="scientific">Colletotrichum musicola</name>
    <dbReference type="NCBI Taxonomy" id="2175873"/>
    <lineage>
        <taxon>Eukaryota</taxon>
        <taxon>Fungi</taxon>
        <taxon>Dikarya</taxon>
        <taxon>Ascomycota</taxon>
        <taxon>Pezizomycotina</taxon>
        <taxon>Sordariomycetes</taxon>
        <taxon>Hypocreomycetidae</taxon>
        <taxon>Glomerellales</taxon>
        <taxon>Glomerellaceae</taxon>
        <taxon>Colletotrichum</taxon>
        <taxon>Colletotrichum orchidearum species complex</taxon>
    </lineage>
</organism>
<dbReference type="EMBL" id="WIGM01000542">
    <property type="protein sequence ID" value="KAF6822464.1"/>
    <property type="molecule type" value="Genomic_DNA"/>
</dbReference>
<dbReference type="AlphaFoldDB" id="A0A8H6K036"/>
<keyword evidence="2" id="KW-1185">Reference proteome</keyword>
<protein>
    <submittedName>
        <fullName evidence="1">Uncharacterized protein</fullName>
    </submittedName>
</protein>
<dbReference type="Proteomes" id="UP000639643">
    <property type="component" value="Unassembled WGS sequence"/>
</dbReference>
<reference evidence="1" key="1">
    <citation type="journal article" date="2020" name="Phytopathology">
        <title>Genome Sequence Resources of Colletotrichum truncatum, C. plurivorum, C. musicola, and C. sojae: Four Species Pathogenic to Soybean (Glycine max).</title>
        <authorList>
            <person name="Rogerio F."/>
            <person name="Boufleur T.R."/>
            <person name="Ciampi-Guillardi M."/>
            <person name="Sukno S.A."/>
            <person name="Thon M.R."/>
            <person name="Massola Junior N.S."/>
            <person name="Baroncelli R."/>
        </authorList>
    </citation>
    <scope>NUCLEOTIDE SEQUENCE</scope>
    <source>
        <strain evidence="1">LFN0074</strain>
    </source>
</reference>
<gene>
    <name evidence="1" type="ORF">CMUS01_11069</name>
</gene>
<name>A0A8H6K036_9PEZI</name>
<proteinExistence type="predicted"/>
<sequence>MPLQKESKLTFAAEKAVSDSAWREESMAAGTVLFLAGSYKTLPSFHNSGLPVSSRPLVPFLPPEPSHYPFAPR</sequence>
<comment type="caution">
    <text evidence="1">The sequence shown here is derived from an EMBL/GenBank/DDBJ whole genome shotgun (WGS) entry which is preliminary data.</text>
</comment>
<evidence type="ECO:0000313" key="1">
    <source>
        <dbReference type="EMBL" id="KAF6822464.1"/>
    </source>
</evidence>
<evidence type="ECO:0000313" key="2">
    <source>
        <dbReference type="Proteomes" id="UP000639643"/>
    </source>
</evidence>
<accession>A0A8H6K036</accession>